<dbReference type="SUPFAM" id="SSF54001">
    <property type="entry name" value="Cysteine proteinases"/>
    <property type="match status" value="1"/>
</dbReference>
<dbReference type="Gene3D" id="3.10.620.30">
    <property type="match status" value="1"/>
</dbReference>
<dbReference type="InterPro" id="IPR038765">
    <property type="entry name" value="Papain-like_cys_pep_sf"/>
</dbReference>
<dbReference type="Proteomes" id="UP000196386">
    <property type="component" value="Unassembled WGS sequence"/>
</dbReference>
<proteinExistence type="predicted"/>
<evidence type="ECO:0000259" key="1">
    <source>
        <dbReference type="SMART" id="SM00460"/>
    </source>
</evidence>
<evidence type="ECO:0000313" key="2">
    <source>
        <dbReference type="EMBL" id="OUP69521.1"/>
    </source>
</evidence>
<name>A0A1Y4N0X6_9FIRM</name>
<dbReference type="InterPro" id="IPR002931">
    <property type="entry name" value="Transglutaminase-like"/>
</dbReference>
<dbReference type="EMBL" id="NFKP01000009">
    <property type="protein sequence ID" value="OUP69521.1"/>
    <property type="molecule type" value="Genomic_DNA"/>
</dbReference>
<comment type="caution">
    <text evidence="2">The sequence shown here is derived from an EMBL/GenBank/DDBJ whole genome shotgun (WGS) entry which is preliminary data.</text>
</comment>
<organism evidence="2">
    <name type="scientific">Anaerotruncus colihominis</name>
    <dbReference type="NCBI Taxonomy" id="169435"/>
    <lineage>
        <taxon>Bacteria</taxon>
        <taxon>Bacillati</taxon>
        <taxon>Bacillota</taxon>
        <taxon>Clostridia</taxon>
        <taxon>Eubacteriales</taxon>
        <taxon>Oscillospiraceae</taxon>
        <taxon>Anaerotruncus</taxon>
    </lineage>
</organism>
<accession>A0A1Y4N0X6</accession>
<gene>
    <name evidence="2" type="ORF">B5F11_09145</name>
</gene>
<dbReference type="Pfam" id="PF01841">
    <property type="entry name" value="Transglut_core"/>
    <property type="match status" value="1"/>
</dbReference>
<sequence>MRKESCIIVKIFLTIGCLLICFAGCTGAEEAAPVLSMPPVSSAASAPVTAAASEPAAIAAQKGALPLENAYIAARADEIAAGLPCGEPVEEIRAAYCHIIENTYFADPVGLDSWRWHSVPGTPAPPYVESRAVSPLCYGVGSCEDFAAALTVLLSRMGYQAAYVSGLTLSVDGRFIDHAWTVVQLDGVWYHLDPQLEQNVIRDGLLTYRYFLKDDSYMLADHRWGENLAAYWSGALTPEQSETLLQTIGNVPACPESYAPAPAPHQIDLPARPDAGALQKTIDRQRQAFIDAYGQPEPCELNTTPPIYSFLPEENRSW</sequence>
<dbReference type="AlphaFoldDB" id="A0A1Y4N0X6"/>
<reference evidence="2" key="1">
    <citation type="journal article" date="2018" name="BMC Genomics">
        <title>Whole genome sequencing and function prediction of 133 gut anaerobes isolated from chicken caecum in pure cultures.</title>
        <authorList>
            <person name="Medvecky M."/>
            <person name="Cejkova D."/>
            <person name="Polansky O."/>
            <person name="Karasova D."/>
            <person name="Kubasova T."/>
            <person name="Cizek A."/>
            <person name="Rychlik I."/>
        </authorList>
    </citation>
    <scope>NUCLEOTIDE SEQUENCE</scope>
    <source>
        <strain evidence="2">An175</strain>
    </source>
</reference>
<feature type="domain" description="Transglutaminase-like" evidence="1">
    <location>
        <begin position="135"/>
        <end position="196"/>
    </location>
</feature>
<protein>
    <recommendedName>
        <fullName evidence="1">Transglutaminase-like domain-containing protein</fullName>
    </recommendedName>
</protein>
<dbReference type="SMART" id="SM00460">
    <property type="entry name" value="TGc"/>
    <property type="match status" value="1"/>
</dbReference>